<reference evidence="1" key="1">
    <citation type="submission" date="2021-01" db="EMBL/GenBank/DDBJ databases">
        <authorList>
            <person name="Corre E."/>
            <person name="Pelletier E."/>
            <person name="Niang G."/>
            <person name="Scheremetjew M."/>
            <person name="Finn R."/>
            <person name="Kale V."/>
            <person name="Holt S."/>
            <person name="Cochrane G."/>
            <person name="Meng A."/>
            <person name="Brown T."/>
            <person name="Cohen L."/>
        </authorList>
    </citation>
    <scope>NUCLEOTIDE SEQUENCE</scope>
    <source>
        <strain evidence="1">PLY182g</strain>
    </source>
</reference>
<name>A0A7S0Q380_9EUKA</name>
<evidence type="ECO:0000313" key="1">
    <source>
        <dbReference type="EMBL" id="CAD8607141.1"/>
    </source>
</evidence>
<protein>
    <submittedName>
        <fullName evidence="1">Uncharacterized protein</fullName>
    </submittedName>
</protein>
<dbReference type="AlphaFoldDB" id="A0A7S0Q380"/>
<accession>A0A7S0Q380</accession>
<organism evidence="1">
    <name type="scientific">Coccolithus braarudii</name>
    <dbReference type="NCBI Taxonomy" id="221442"/>
    <lineage>
        <taxon>Eukaryota</taxon>
        <taxon>Haptista</taxon>
        <taxon>Haptophyta</taxon>
        <taxon>Prymnesiophyceae</taxon>
        <taxon>Coccolithales</taxon>
        <taxon>Coccolithaceae</taxon>
        <taxon>Coccolithus</taxon>
    </lineage>
</organism>
<dbReference type="EMBL" id="HBEY01021899">
    <property type="protein sequence ID" value="CAD8607141.1"/>
    <property type="molecule type" value="Transcribed_RNA"/>
</dbReference>
<proteinExistence type="predicted"/>
<sequence>MTSFFSPIPSMLRTPAPRVHELTRTDLYSSRGSSSLSLKLAPRTSLELTIIGTGGASGSAPLAGSHSTNVRPGRGIARVAVEPALHHQCLVAIITARTLW</sequence>
<gene>
    <name evidence="1" type="ORF">CPEL01642_LOCUS10476</name>
</gene>